<feature type="non-terminal residue" evidence="1">
    <location>
        <position position="1"/>
    </location>
</feature>
<protein>
    <submittedName>
        <fullName evidence="1">Uncharacterized protein</fullName>
    </submittedName>
</protein>
<proteinExistence type="predicted"/>
<evidence type="ECO:0000313" key="2">
    <source>
        <dbReference type="Proteomes" id="UP000479000"/>
    </source>
</evidence>
<evidence type="ECO:0000313" key="1">
    <source>
        <dbReference type="EMBL" id="CAB0012960.1"/>
    </source>
</evidence>
<name>A0A6H5HGM7_9HEMI</name>
<organism evidence="1 2">
    <name type="scientific">Nesidiocoris tenuis</name>
    <dbReference type="NCBI Taxonomy" id="355587"/>
    <lineage>
        <taxon>Eukaryota</taxon>
        <taxon>Metazoa</taxon>
        <taxon>Ecdysozoa</taxon>
        <taxon>Arthropoda</taxon>
        <taxon>Hexapoda</taxon>
        <taxon>Insecta</taxon>
        <taxon>Pterygota</taxon>
        <taxon>Neoptera</taxon>
        <taxon>Paraneoptera</taxon>
        <taxon>Hemiptera</taxon>
        <taxon>Heteroptera</taxon>
        <taxon>Panheteroptera</taxon>
        <taxon>Cimicomorpha</taxon>
        <taxon>Miridae</taxon>
        <taxon>Dicyphina</taxon>
        <taxon>Nesidiocoris</taxon>
    </lineage>
</organism>
<accession>A0A6H5HGM7</accession>
<dbReference type="AlphaFoldDB" id="A0A6H5HGM7"/>
<dbReference type="Proteomes" id="UP000479000">
    <property type="component" value="Unassembled WGS sequence"/>
</dbReference>
<dbReference type="EMBL" id="CADCXU010025674">
    <property type="protein sequence ID" value="CAB0012960.1"/>
    <property type="molecule type" value="Genomic_DNA"/>
</dbReference>
<reference evidence="1 2" key="1">
    <citation type="submission" date="2020-02" db="EMBL/GenBank/DDBJ databases">
        <authorList>
            <person name="Ferguson B K."/>
        </authorList>
    </citation>
    <scope>NUCLEOTIDE SEQUENCE [LARGE SCALE GENOMIC DNA]</scope>
</reference>
<keyword evidence="2" id="KW-1185">Reference proteome</keyword>
<sequence length="232" mass="28027">KKRWEHRWQIVVRVSIISFVKYRYKYRWYRKKSIDTPIYRRYRNVPRWACSTRLETRMKFWLFLVIESDPGRWIRSDFRQLLSVQSSLGSQGVQEPRRHCIPTVTDQGLRLTFNHVCVRQAVLTFNPVRDWTSRQSWTLEARQFIDRRIRYFSSYKIYSSLLVLHQLKVEETPTGALQSQESGVETSELSEFMFLSNYVPSWRSHSNPANRDSRNFLVQCEQWDVHGLQRKV</sequence>
<gene>
    <name evidence="1" type="ORF">NTEN_LOCUS17646</name>
</gene>